<feature type="region of interest" description="Disordered" evidence="2">
    <location>
        <begin position="147"/>
        <end position="166"/>
    </location>
</feature>
<accession>A0ABS0BY26</accession>
<feature type="region of interest" description="Disordered" evidence="2">
    <location>
        <begin position="364"/>
        <end position="387"/>
    </location>
</feature>
<evidence type="ECO:0000313" key="4">
    <source>
        <dbReference type="EMBL" id="MBF6058695.1"/>
    </source>
</evidence>
<organism evidence="4 5">
    <name type="scientific">Thiomicrorhabdus heinhorstiae</name>
    <dbReference type="NCBI Taxonomy" id="2748010"/>
    <lineage>
        <taxon>Bacteria</taxon>
        <taxon>Pseudomonadati</taxon>
        <taxon>Pseudomonadota</taxon>
        <taxon>Gammaproteobacteria</taxon>
        <taxon>Thiotrichales</taxon>
        <taxon>Piscirickettsiaceae</taxon>
        <taxon>Thiomicrorhabdus</taxon>
    </lineage>
</organism>
<feature type="coiled-coil region" evidence="1">
    <location>
        <begin position="235"/>
        <end position="308"/>
    </location>
</feature>
<keyword evidence="3" id="KW-1133">Transmembrane helix</keyword>
<feature type="compositionally biased region" description="Basic and acidic residues" evidence="2">
    <location>
        <begin position="376"/>
        <end position="387"/>
    </location>
</feature>
<sequence>MANDPKQLDPNDLDSIDALLDEVSQKTDDTRETGKESGSASQDNKVSPTQEEVKQQEPTEEMPDQAAPQNNAAPAETEQVKAAAPVDSGKPEIKMPPSNAIDNPDPAASIAVPPEEALSEEPEPKMDLSSDALPKIADDSSDRLKEFVQSDNQPSFNKDKQSDSSLHGQRYEVISKKAAFAFLSTIVVLLILLLTMGVSIIWMLLANPSSNDQESQIQQAIAKQALAVEENSAFLQRLDKKVDEIYVQLEQMNSDKENAEKISVDLLSEKQAQESSKQADTKIDSEEYRSIQAELKSLKAILNAQNRRLSIMVDQSKRTVTDNGVQSRNDMQLKRLIEIERRLLLIEKGMNALTQSLNTQAADKDTYQYKGPKPPKFYEDKVMDSYP</sequence>
<dbReference type="RefSeq" id="WP_185978841.1">
    <property type="nucleotide sequence ID" value="NZ_JACBGI020000024.1"/>
</dbReference>
<feature type="transmembrane region" description="Helical" evidence="3">
    <location>
        <begin position="179"/>
        <end position="205"/>
    </location>
</feature>
<evidence type="ECO:0000256" key="2">
    <source>
        <dbReference type="SAM" id="MobiDB-lite"/>
    </source>
</evidence>
<dbReference type="EMBL" id="JACBGI020000024">
    <property type="protein sequence ID" value="MBF6058695.1"/>
    <property type="molecule type" value="Genomic_DNA"/>
</dbReference>
<reference evidence="4 5" key="2">
    <citation type="submission" date="2020-11" db="EMBL/GenBank/DDBJ databases">
        <title>Sulfur oxidizing isolate from Hospital Hole Sinkhole.</title>
        <authorList>
            <person name="Scott K.M."/>
        </authorList>
    </citation>
    <scope>NUCLEOTIDE SEQUENCE [LARGE SCALE GENOMIC DNA]</scope>
    <source>
        <strain evidence="4 5">HH1</strain>
    </source>
</reference>
<keyword evidence="3" id="KW-0472">Membrane</keyword>
<feature type="compositionally biased region" description="Polar residues" evidence="2">
    <location>
        <begin position="36"/>
        <end position="50"/>
    </location>
</feature>
<feature type="compositionally biased region" description="Low complexity" evidence="2">
    <location>
        <begin position="65"/>
        <end position="75"/>
    </location>
</feature>
<feature type="compositionally biased region" description="Basic and acidic residues" evidence="2">
    <location>
        <begin position="23"/>
        <end position="35"/>
    </location>
</feature>
<comment type="caution">
    <text evidence="4">The sequence shown here is derived from an EMBL/GenBank/DDBJ whole genome shotgun (WGS) entry which is preliminary data.</text>
</comment>
<evidence type="ECO:0000256" key="3">
    <source>
        <dbReference type="SAM" id="Phobius"/>
    </source>
</evidence>
<evidence type="ECO:0000256" key="1">
    <source>
        <dbReference type="SAM" id="Coils"/>
    </source>
</evidence>
<keyword evidence="1" id="KW-0175">Coiled coil</keyword>
<keyword evidence="5" id="KW-1185">Reference proteome</keyword>
<keyword evidence="3" id="KW-0812">Transmembrane</keyword>
<proteinExistence type="predicted"/>
<dbReference type="Proteomes" id="UP001193680">
    <property type="component" value="Unassembled WGS sequence"/>
</dbReference>
<protein>
    <submittedName>
        <fullName evidence="4">Uncharacterized protein</fullName>
    </submittedName>
</protein>
<feature type="region of interest" description="Disordered" evidence="2">
    <location>
        <begin position="1"/>
        <end position="135"/>
    </location>
</feature>
<reference evidence="4 5" key="1">
    <citation type="submission" date="2020-06" db="EMBL/GenBank/DDBJ databases">
        <authorList>
            <person name="Scott K."/>
        </authorList>
    </citation>
    <scope>NUCLEOTIDE SEQUENCE [LARGE SCALE GENOMIC DNA]</scope>
    <source>
        <strain evidence="4 5">HH1</strain>
    </source>
</reference>
<evidence type="ECO:0000313" key="5">
    <source>
        <dbReference type="Proteomes" id="UP001193680"/>
    </source>
</evidence>
<gene>
    <name evidence="4" type="ORF">H8792_010120</name>
</gene>
<name>A0ABS0BY26_9GAMM</name>